<sequence>MRKVRTDGVRGSVGLRPECRPFQQAVPPVLVPSSHVFLPLFHFYEFPARGGSIVSSKPAHEFRTNKVFDSSATTLPFLFLSHLEQQQQQQQQQPVIGS</sequence>
<gene>
    <name evidence="1" type="ORF">CMUS01_04045</name>
</gene>
<dbReference type="AlphaFoldDB" id="A0A8H6NPH7"/>
<comment type="caution">
    <text evidence="1">The sequence shown here is derived from an EMBL/GenBank/DDBJ whole genome shotgun (WGS) entry which is preliminary data.</text>
</comment>
<organism evidence="1 2">
    <name type="scientific">Colletotrichum musicola</name>
    <dbReference type="NCBI Taxonomy" id="2175873"/>
    <lineage>
        <taxon>Eukaryota</taxon>
        <taxon>Fungi</taxon>
        <taxon>Dikarya</taxon>
        <taxon>Ascomycota</taxon>
        <taxon>Pezizomycotina</taxon>
        <taxon>Sordariomycetes</taxon>
        <taxon>Hypocreomycetidae</taxon>
        <taxon>Glomerellales</taxon>
        <taxon>Glomerellaceae</taxon>
        <taxon>Colletotrichum</taxon>
        <taxon>Colletotrichum orchidearum species complex</taxon>
    </lineage>
</organism>
<evidence type="ECO:0000313" key="2">
    <source>
        <dbReference type="Proteomes" id="UP000639643"/>
    </source>
</evidence>
<dbReference type="Proteomes" id="UP000639643">
    <property type="component" value="Unassembled WGS sequence"/>
</dbReference>
<evidence type="ECO:0000313" key="1">
    <source>
        <dbReference type="EMBL" id="KAF6840151.1"/>
    </source>
</evidence>
<name>A0A8H6NPH7_9PEZI</name>
<accession>A0A8H6NPH7</accession>
<reference evidence="1" key="1">
    <citation type="journal article" date="2020" name="Phytopathology">
        <title>Genome Sequence Resources of Colletotrichum truncatum, C. plurivorum, C. musicola, and C. sojae: Four Species Pathogenic to Soybean (Glycine max).</title>
        <authorList>
            <person name="Rogerio F."/>
            <person name="Boufleur T.R."/>
            <person name="Ciampi-Guillardi M."/>
            <person name="Sukno S.A."/>
            <person name="Thon M.R."/>
            <person name="Massola Junior N.S."/>
            <person name="Baroncelli R."/>
        </authorList>
    </citation>
    <scope>NUCLEOTIDE SEQUENCE</scope>
    <source>
        <strain evidence="1">LFN0074</strain>
    </source>
</reference>
<dbReference type="EMBL" id="WIGM01000104">
    <property type="protein sequence ID" value="KAF6840151.1"/>
    <property type="molecule type" value="Genomic_DNA"/>
</dbReference>
<keyword evidence="2" id="KW-1185">Reference proteome</keyword>
<proteinExistence type="predicted"/>
<protein>
    <submittedName>
        <fullName evidence="1">Uncharacterized protein</fullName>
    </submittedName>
</protein>